<reference evidence="1" key="2">
    <citation type="submission" date="2014-07" db="EMBL/GenBank/DDBJ databases">
        <authorList>
            <person name="Hull J."/>
        </authorList>
    </citation>
    <scope>NUCLEOTIDE SEQUENCE</scope>
</reference>
<dbReference type="EMBL" id="GBHO01032106">
    <property type="protein sequence ID" value="JAG11498.1"/>
    <property type="molecule type" value="Transcribed_RNA"/>
</dbReference>
<gene>
    <name evidence="1" type="primary">Atm_1</name>
    <name evidence="1" type="ORF">CM83_66579</name>
</gene>
<evidence type="ECO:0000313" key="1">
    <source>
        <dbReference type="EMBL" id="JAG11498.1"/>
    </source>
</evidence>
<accession>A0A0A9WYA4</accession>
<keyword evidence="1" id="KW-0808">Transferase</keyword>
<reference evidence="1" key="1">
    <citation type="journal article" date="2014" name="PLoS ONE">
        <title>Transcriptome-Based Identification of ABC Transporters in the Western Tarnished Plant Bug Lygus hesperus.</title>
        <authorList>
            <person name="Hull J.J."/>
            <person name="Chaney K."/>
            <person name="Geib S.M."/>
            <person name="Fabrick J.A."/>
            <person name="Brent C.S."/>
            <person name="Walsh D."/>
            <person name="Lavine L.C."/>
        </authorList>
    </citation>
    <scope>NUCLEOTIDE SEQUENCE</scope>
</reference>
<feature type="non-terminal residue" evidence="1">
    <location>
        <position position="1"/>
    </location>
</feature>
<sequence>QKLVFREIVSCSSQVFTIEDDLSLSDVTEELEKRSCCALRYLTSIAAFSPTYRRKALCSFFQLVAEKHISIELAHKAMSNVVNVLNLSSLTKFLEENLSYILFSWYHKRVPFTRVPYRLLNCVTYNEFLLKYKSLIIPLLLEERDEIGLKDISKRLE</sequence>
<dbReference type="GO" id="GO:0016301">
    <property type="term" value="F:kinase activity"/>
    <property type="evidence" value="ECO:0007669"/>
    <property type="project" value="UniProtKB-KW"/>
</dbReference>
<name>A0A0A9WYA4_LYGHE</name>
<keyword evidence="1" id="KW-0418">Kinase</keyword>
<protein>
    <submittedName>
        <fullName evidence="1">Serine-protein kinase ATM</fullName>
    </submittedName>
</protein>
<organism evidence="1">
    <name type="scientific">Lygus hesperus</name>
    <name type="common">Western plant bug</name>
    <dbReference type="NCBI Taxonomy" id="30085"/>
    <lineage>
        <taxon>Eukaryota</taxon>
        <taxon>Metazoa</taxon>
        <taxon>Ecdysozoa</taxon>
        <taxon>Arthropoda</taxon>
        <taxon>Hexapoda</taxon>
        <taxon>Insecta</taxon>
        <taxon>Pterygota</taxon>
        <taxon>Neoptera</taxon>
        <taxon>Paraneoptera</taxon>
        <taxon>Hemiptera</taxon>
        <taxon>Heteroptera</taxon>
        <taxon>Panheteroptera</taxon>
        <taxon>Cimicomorpha</taxon>
        <taxon>Miridae</taxon>
        <taxon>Mirini</taxon>
        <taxon>Lygus</taxon>
    </lineage>
</organism>
<dbReference type="AlphaFoldDB" id="A0A0A9WYA4"/>
<proteinExistence type="predicted"/>